<gene>
    <name evidence="3" type="ORF">AERYTH_06510</name>
</gene>
<keyword evidence="2" id="KW-0472">Membrane</keyword>
<dbReference type="RefSeq" id="WP_067856182.1">
    <property type="nucleotide sequence ID" value="NZ_CP011502.1"/>
</dbReference>
<dbReference type="KEGG" id="aer:AERYTH_06510"/>
<dbReference type="OrthoDB" id="3827717at2"/>
<feature type="compositionally biased region" description="Polar residues" evidence="1">
    <location>
        <begin position="1"/>
        <end position="13"/>
    </location>
</feature>
<dbReference type="PATRIC" id="fig|2041.4.peg.1366"/>
<dbReference type="Proteomes" id="UP000067689">
    <property type="component" value="Chromosome"/>
</dbReference>
<dbReference type="STRING" id="2041.AERYTH_06510"/>
<feature type="transmembrane region" description="Helical" evidence="2">
    <location>
        <begin position="87"/>
        <end position="107"/>
    </location>
</feature>
<evidence type="ECO:0000256" key="1">
    <source>
        <dbReference type="SAM" id="MobiDB-lite"/>
    </source>
</evidence>
<organism evidence="3 4">
    <name type="scientific">Aeromicrobium erythreum</name>
    <dbReference type="NCBI Taxonomy" id="2041"/>
    <lineage>
        <taxon>Bacteria</taxon>
        <taxon>Bacillati</taxon>
        <taxon>Actinomycetota</taxon>
        <taxon>Actinomycetes</taxon>
        <taxon>Propionibacteriales</taxon>
        <taxon>Nocardioidaceae</taxon>
        <taxon>Aeromicrobium</taxon>
    </lineage>
</organism>
<proteinExistence type="predicted"/>
<keyword evidence="4" id="KW-1185">Reference proteome</keyword>
<evidence type="ECO:0000313" key="3">
    <source>
        <dbReference type="EMBL" id="ALX04363.1"/>
    </source>
</evidence>
<feature type="region of interest" description="Disordered" evidence="1">
    <location>
        <begin position="1"/>
        <end position="20"/>
    </location>
</feature>
<sequence>MSETSDPTPSDQPDGSPVAPRGPARTLLLVSGVVVALQAAGLLAITVLELASVEADRVGLGISTAVFLGALGVLLLVAVVQVLRGRAWPRGFLVFSQLLCLALSFNFRGDAPWITPTLAGGAAVALVCLLSPPVTQALGRHDPV</sequence>
<feature type="transmembrane region" description="Helical" evidence="2">
    <location>
        <begin position="27"/>
        <end position="48"/>
    </location>
</feature>
<keyword evidence="2" id="KW-0812">Transmembrane</keyword>
<accession>A0A0U4C846</accession>
<feature type="transmembrane region" description="Helical" evidence="2">
    <location>
        <begin position="60"/>
        <end position="80"/>
    </location>
</feature>
<dbReference type="EMBL" id="CP011502">
    <property type="protein sequence ID" value="ALX04363.1"/>
    <property type="molecule type" value="Genomic_DNA"/>
</dbReference>
<name>A0A0U4C846_9ACTN</name>
<reference evidence="3 4" key="1">
    <citation type="journal article" date="1991" name="Int. J. Syst. Bacteriol.">
        <title>Description of the erythromycin-producing bacterium Arthrobacter sp. strain NRRL B-3381 as Aeromicrobium erythreum gen. nov., sp. nov.</title>
        <authorList>
            <person name="Miller E.S."/>
            <person name="Woese C.R."/>
            <person name="Brenner S."/>
        </authorList>
    </citation>
    <scope>NUCLEOTIDE SEQUENCE [LARGE SCALE GENOMIC DNA]</scope>
    <source>
        <strain evidence="3 4">AR18</strain>
    </source>
</reference>
<dbReference type="AlphaFoldDB" id="A0A0U4C846"/>
<evidence type="ECO:0000313" key="4">
    <source>
        <dbReference type="Proteomes" id="UP000067689"/>
    </source>
</evidence>
<feature type="transmembrane region" description="Helical" evidence="2">
    <location>
        <begin position="113"/>
        <end position="131"/>
    </location>
</feature>
<keyword evidence="2" id="KW-1133">Transmembrane helix</keyword>
<protein>
    <submittedName>
        <fullName evidence="3">Uncharacterized protein</fullName>
    </submittedName>
</protein>
<evidence type="ECO:0000256" key="2">
    <source>
        <dbReference type="SAM" id="Phobius"/>
    </source>
</evidence>